<evidence type="ECO:0000256" key="1">
    <source>
        <dbReference type="SAM" id="Phobius"/>
    </source>
</evidence>
<keyword evidence="1" id="KW-1133">Transmembrane helix</keyword>
<evidence type="ECO:0000313" key="3">
    <source>
        <dbReference type="EMBL" id="BBP90804.1"/>
    </source>
</evidence>
<dbReference type="EMBL" id="AP021906">
    <property type="protein sequence ID" value="BBP90804.1"/>
    <property type="molecule type" value="Genomic_DNA"/>
</dbReference>
<name>A0A5S9MF89_BACIA</name>
<accession>A0A5S9MF89</accession>
<dbReference type="Pfam" id="PF07698">
    <property type="entry name" value="7TM-7TMR_HD"/>
    <property type="match status" value="1"/>
</dbReference>
<organism evidence="3 4">
    <name type="scientific">Bacillus safensis</name>
    <dbReference type="NCBI Taxonomy" id="561879"/>
    <lineage>
        <taxon>Bacteria</taxon>
        <taxon>Bacillati</taxon>
        <taxon>Bacillota</taxon>
        <taxon>Bacilli</taxon>
        <taxon>Bacillales</taxon>
        <taxon>Bacillaceae</taxon>
        <taxon>Bacillus</taxon>
    </lineage>
</organism>
<sequence>MPVALGTMLIKLLINERLAIFSGLVFALCGSMMFNQGVTGVFNYVICAYYLMSGMAGILFLRKHNARSKILQAGLLVALVNVLVVLSITLIQNSSPSGLEIGVNLMMAIVSGFASSILVIGLMPVFESMFGILSTMKLIELSNPNHPLLKKILTETPGTYHHSVMGEFSGCCM</sequence>
<dbReference type="Proteomes" id="UP000464658">
    <property type="component" value="Chromosome"/>
</dbReference>
<dbReference type="InterPro" id="IPR011621">
    <property type="entry name" value="Metal-dep_PHydrolase_7TM_intra"/>
</dbReference>
<dbReference type="PANTHER" id="PTHR36442:SF1">
    <property type="entry name" value="CYCLIC-DI-AMP PHOSPHODIESTERASE PGPH"/>
    <property type="match status" value="1"/>
</dbReference>
<reference evidence="3 4" key="1">
    <citation type="submission" date="2019-12" db="EMBL/GenBank/DDBJ databases">
        <title>Full genome sequence of a Bacillus safensis strain isolated from commercially available natto in Indonesia.</title>
        <authorList>
            <person name="Yoshida M."/>
            <person name="Uomi M."/>
            <person name="Waturangi D."/>
            <person name="Ekaputri J.J."/>
            <person name="Setiamarga D.H.E."/>
        </authorList>
    </citation>
    <scope>NUCLEOTIDE SEQUENCE [LARGE SCALE GENOMIC DNA]</scope>
    <source>
        <strain evidence="3 4">IDN1</strain>
    </source>
</reference>
<feature type="transmembrane region" description="Helical" evidence="1">
    <location>
        <begin position="18"/>
        <end position="35"/>
    </location>
</feature>
<feature type="transmembrane region" description="Helical" evidence="1">
    <location>
        <begin position="103"/>
        <end position="126"/>
    </location>
</feature>
<keyword evidence="1" id="KW-0472">Membrane</keyword>
<feature type="transmembrane region" description="Helical" evidence="1">
    <location>
        <begin position="73"/>
        <end position="91"/>
    </location>
</feature>
<dbReference type="InterPro" id="IPR052722">
    <property type="entry name" value="PgpH_phosphodiesterase"/>
</dbReference>
<feature type="transmembrane region" description="Helical" evidence="1">
    <location>
        <begin position="41"/>
        <end position="61"/>
    </location>
</feature>
<evidence type="ECO:0000313" key="4">
    <source>
        <dbReference type="Proteomes" id="UP000464658"/>
    </source>
</evidence>
<evidence type="ECO:0000259" key="2">
    <source>
        <dbReference type="Pfam" id="PF07698"/>
    </source>
</evidence>
<keyword evidence="1" id="KW-0812">Transmembrane</keyword>
<protein>
    <recommendedName>
        <fullName evidence="2">Metal-dependent phosphohydrolase 7TM intracellular domain-containing protein</fullName>
    </recommendedName>
</protein>
<proteinExistence type="predicted"/>
<dbReference type="AlphaFoldDB" id="A0A5S9MF89"/>
<feature type="domain" description="Metal-dependent phosphohydrolase 7TM intracellular" evidence="2">
    <location>
        <begin position="1"/>
        <end position="134"/>
    </location>
</feature>
<gene>
    <name evidence="3" type="ORF">BsIDN1_44220</name>
</gene>
<dbReference type="PANTHER" id="PTHR36442">
    <property type="entry name" value="CYCLIC-DI-AMP PHOSPHODIESTERASE PGPH"/>
    <property type="match status" value="1"/>
</dbReference>